<evidence type="ECO:0000313" key="3">
    <source>
        <dbReference type="Proteomes" id="UP000800094"/>
    </source>
</evidence>
<keyword evidence="1" id="KW-1133">Transmembrane helix</keyword>
<dbReference type="GeneID" id="54574024"/>
<keyword evidence="1" id="KW-0472">Membrane</keyword>
<proteinExistence type="predicted"/>
<name>A0A6A6IU27_9PLEO</name>
<accession>A0A6A6IU27</accession>
<feature type="transmembrane region" description="Helical" evidence="1">
    <location>
        <begin position="204"/>
        <end position="227"/>
    </location>
</feature>
<dbReference type="Proteomes" id="UP000800094">
    <property type="component" value="Unassembled WGS sequence"/>
</dbReference>
<evidence type="ECO:0000313" key="2">
    <source>
        <dbReference type="EMBL" id="KAF2253090.1"/>
    </source>
</evidence>
<organism evidence="2 3">
    <name type="scientific">Trematosphaeria pertusa</name>
    <dbReference type="NCBI Taxonomy" id="390896"/>
    <lineage>
        <taxon>Eukaryota</taxon>
        <taxon>Fungi</taxon>
        <taxon>Dikarya</taxon>
        <taxon>Ascomycota</taxon>
        <taxon>Pezizomycotina</taxon>
        <taxon>Dothideomycetes</taxon>
        <taxon>Pleosporomycetidae</taxon>
        <taxon>Pleosporales</taxon>
        <taxon>Massarineae</taxon>
        <taxon>Trematosphaeriaceae</taxon>
        <taxon>Trematosphaeria</taxon>
    </lineage>
</organism>
<dbReference type="EMBL" id="ML987191">
    <property type="protein sequence ID" value="KAF2253090.1"/>
    <property type="molecule type" value="Genomic_DNA"/>
</dbReference>
<sequence length="333" mass="37376">MSRYLEFPSDFWVEWPLHLVKALLIFSILFQAITVSCSDQKDLSSVSSLYGPGVFIPWLLTALPTLLSCEWQSLLVALSRRLRRIVHKQDLEYGIVGGKGDKAVKEKVDFDAGVLGTAAYPLVASIDVLRWIGGNADSPQRAAAVCVARVGAMVAFVAILGEWNQKENHRHEGFARATGRRRATWTMLWSICTFSSMATPAPGWFSMLMMLIWTWSYICVGTMATSLMNEGYRFETDDAWDMASLLLFWVFVVASLIAGMFMYTEEALPFKIGISFPRSGSSLLDQDQWFPLVCSMILVVFPVSRKAYRLFEERQHPIDAADGPARLQSDDQS</sequence>
<feature type="transmembrane region" description="Helical" evidence="1">
    <location>
        <begin position="12"/>
        <end position="35"/>
    </location>
</feature>
<evidence type="ECO:0000256" key="1">
    <source>
        <dbReference type="SAM" id="Phobius"/>
    </source>
</evidence>
<feature type="transmembrane region" description="Helical" evidence="1">
    <location>
        <begin position="55"/>
        <end position="78"/>
    </location>
</feature>
<protein>
    <submittedName>
        <fullName evidence="2">Uncharacterized protein</fullName>
    </submittedName>
</protein>
<feature type="transmembrane region" description="Helical" evidence="1">
    <location>
        <begin position="182"/>
        <end position="198"/>
    </location>
</feature>
<keyword evidence="3" id="KW-1185">Reference proteome</keyword>
<reference evidence="2" key="1">
    <citation type="journal article" date="2020" name="Stud. Mycol.">
        <title>101 Dothideomycetes genomes: a test case for predicting lifestyles and emergence of pathogens.</title>
        <authorList>
            <person name="Haridas S."/>
            <person name="Albert R."/>
            <person name="Binder M."/>
            <person name="Bloem J."/>
            <person name="Labutti K."/>
            <person name="Salamov A."/>
            <person name="Andreopoulos B."/>
            <person name="Baker S."/>
            <person name="Barry K."/>
            <person name="Bills G."/>
            <person name="Bluhm B."/>
            <person name="Cannon C."/>
            <person name="Castanera R."/>
            <person name="Culley D."/>
            <person name="Daum C."/>
            <person name="Ezra D."/>
            <person name="Gonzalez J."/>
            <person name="Henrissat B."/>
            <person name="Kuo A."/>
            <person name="Liang C."/>
            <person name="Lipzen A."/>
            <person name="Lutzoni F."/>
            <person name="Magnuson J."/>
            <person name="Mondo S."/>
            <person name="Nolan M."/>
            <person name="Ohm R."/>
            <person name="Pangilinan J."/>
            <person name="Park H.-J."/>
            <person name="Ramirez L."/>
            <person name="Alfaro M."/>
            <person name="Sun H."/>
            <person name="Tritt A."/>
            <person name="Yoshinaga Y."/>
            <person name="Zwiers L.-H."/>
            <person name="Turgeon B."/>
            <person name="Goodwin S."/>
            <person name="Spatafora J."/>
            <person name="Crous P."/>
            <person name="Grigoriev I."/>
        </authorList>
    </citation>
    <scope>NUCLEOTIDE SEQUENCE</scope>
    <source>
        <strain evidence="2">CBS 122368</strain>
    </source>
</reference>
<dbReference type="OrthoDB" id="10581259at2759"/>
<feature type="transmembrane region" description="Helical" evidence="1">
    <location>
        <begin position="112"/>
        <end position="133"/>
    </location>
</feature>
<gene>
    <name evidence="2" type="ORF">BU26DRAFT_214628</name>
</gene>
<feature type="transmembrane region" description="Helical" evidence="1">
    <location>
        <begin position="239"/>
        <end position="263"/>
    </location>
</feature>
<keyword evidence="1" id="KW-0812">Transmembrane</keyword>
<feature type="transmembrane region" description="Helical" evidence="1">
    <location>
        <begin position="139"/>
        <end position="161"/>
    </location>
</feature>
<dbReference type="AlphaFoldDB" id="A0A6A6IU27"/>
<dbReference type="RefSeq" id="XP_033688094.1">
    <property type="nucleotide sequence ID" value="XM_033820694.1"/>
</dbReference>